<dbReference type="Pfam" id="PF00986">
    <property type="entry name" value="DNA_gyraseB_C"/>
    <property type="match status" value="1"/>
</dbReference>
<evidence type="ECO:0000256" key="5">
    <source>
        <dbReference type="ARBA" id="ARBA00023029"/>
    </source>
</evidence>
<keyword evidence="5" id="KW-0799">Topoisomerase</keyword>
<keyword evidence="4" id="KW-0067">ATP-binding</keyword>
<dbReference type="AlphaFoldDB" id="E6QPP0"/>
<evidence type="ECO:0000313" key="10">
    <source>
        <dbReference type="EMBL" id="CBI09211.1"/>
    </source>
</evidence>
<dbReference type="PRINTS" id="PR01159">
    <property type="entry name" value="DNAGYRASEB"/>
</dbReference>
<evidence type="ECO:0000256" key="7">
    <source>
        <dbReference type="ARBA" id="ARBA00023235"/>
    </source>
</evidence>
<sequence length="224" mass="25279">MRPPIQAQPLEEIGKQYFLAEALIDRLTRFTAPEASHALLILPALSLEDIQQAQHSAQLLEAACGGDIKVTVDSEEGGGYRLRLEKLYHGNYSVSYMDREFLKGSDYVQIRQAADILNGLIKVGAYISRGEQKRNVTSFKQAIEWLLEEAKRGVNIQRYKGLGEMNPEQLWETTMDVTNRILLRVRIEDAISADEIFTTLMGDVVEPRRAFIEKNALGVKNLDV</sequence>
<dbReference type="GO" id="GO:0003677">
    <property type="term" value="F:DNA binding"/>
    <property type="evidence" value="ECO:0007669"/>
    <property type="project" value="UniProtKB-KW"/>
</dbReference>
<dbReference type="FunFam" id="3.40.50.670:FF:000004">
    <property type="entry name" value="DNA gyrase subunit B"/>
    <property type="match status" value="1"/>
</dbReference>
<evidence type="ECO:0000256" key="6">
    <source>
        <dbReference type="ARBA" id="ARBA00023125"/>
    </source>
</evidence>
<dbReference type="Pfam" id="PF18053">
    <property type="entry name" value="GyrB_insert"/>
    <property type="match status" value="1"/>
</dbReference>
<accession>E6QPP0</accession>
<dbReference type="PANTHER" id="PTHR45866">
    <property type="entry name" value="DNA GYRASE/TOPOISOMERASE SUBUNIT B"/>
    <property type="match status" value="1"/>
</dbReference>
<evidence type="ECO:0000259" key="9">
    <source>
        <dbReference type="Pfam" id="PF18053"/>
    </source>
</evidence>
<protein>
    <submittedName>
        <fullName evidence="10">DNA gyrase subunit B</fullName>
        <ecNumber evidence="10">5.99.1.3</ecNumber>
    </submittedName>
</protein>
<reference evidence="10" key="1">
    <citation type="submission" date="2009-10" db="EMBL/GenBank/DDBJ databases">
        <title>Diversity of trophic interactions inside an arsenic-rich microbial ecosystem.</title>
        <authorList>
            <person name="Bertin P.N."/>
            <person name="Heinrich-Salmeron A."/>
            <person name="Pelletier E."/>
            <person name="Goulhen-Chollet F."/>
            <person name="Arsene-Ploetze F."/>
            <person name="Gallien S."/>
            <person name="Calteau A."/>
            <person name="Vallenet D."/>
            <person name="Casiot C."/>
            <person name="Chane-Woon-Ming B."/>
            <person name="Giloteaux L."/>
            <person name="Barakat M."/>
            <person name="Bonnefoy V."/>
            <person name="Bruneel O."/>
            <person name="Chandler M."/>
            <person name="Cleiss J."/>
            <person name="Duran R."/>
            <person name="Elbaz-Poulichet F."/>
            <person name="Fonknechten N."/>
            <person name="Lauga B."/>
            <person name="Mornico D."/>
            <person name="Ortet P."/>
            <person name="Schaeffer C."/>
            <person name="Siguier P."/>
            <person name="Alexander Thil Smith A."/>
            <person name="Van Dorsselaer A."/>
            <person name="Weissenbach J."/>
            <person name="Medigue C."/>
            <person name="Le Paslier D."/>
        </authorList>
    </citation>
    <scope>NUCLEOTIDE SEQUENCE</scope>
</reference>
<dbReference type="InterPro" id="IPR013759">
    <property type="entry name" value="Topo_IIA_B_C"/>
</dbReference>
<dbReference type="GO" id="GO:0003918">
    <property type="term" value="F:DNA topoisomerase type II (double strand cut, ATP-hydrolyzing) activity"/>
    <property type="evidence" value="ECO:0007669"/>
    <property type="project" value="UniProtKB-EC"/>
</dbReference>
<feature type="domain" description="DNA gyrase B subunit C-terminal" evidence="8">
    <location>
        <begin position="152"/>
        <end position="213"/>
    </location>
</feature>
<dbReference type="SUPFAM" id="SSF56719">
    <property type="entry name" value="Type II DNA topoisomerase"/>
    <property type="match status" value="1"/>
</dbReference>
<organism evidence="10">
    <name type="scientific">mine drainage metagenome</name>
    <dbReference type="NCBI Taxonomy" id="410659"/>
    <lineage>
        <taxon>unclassified sequences</taxon>
        <taxon>metagenomes</taxon>
        <taxon>ecological metagenomes</taxon>
    </lineage>
</organism>
<evidence type="ECO:0000256" key="3">
    <source>
        <dbReference type="ARBA" id="ARBA00022741"/>
    </source>
</evidence>
<dbReference type="InterPro" id="IPR002288">
    <property type="entry name" value="DNA_gyrase_B_C"/>
</dbReference>
<gene>
    <name evidence="10" type="ORF">CARN7_2873</name>
</gene>
<comment type="similarity">
    <text evidence="2">Belongs to the type II topoisomerase GyrB family.</text>
</comment>
<keyword evidence="6" id="KW-0238">DNA-binding</keyword>
<comment type="caution">
    <text evidence="10">The sequence shown here is derived from an EMBL/GenBank/DDBJ whole genome shotgun (WGS) entry which is preliminary data.</text>
</comment>
<dbReference type="EC" id="5.99.1.3" evidence="10"/>
<dbReference type="Gene3D" id="3.40.50.670">
    <property type="match status" value="1"/>
</dbReference>
<comment type="catalytic activity">
    <reaction evidence="1">
        <text>ATP-dependent breakage, passage and rejoining of double-stranded DNA.</text>
        <dbReference type="EC" id="5.6.2.2"/>
    </reaction>
</comment>
<evidence type="ECO:0000259" key="8">
    <source>
        <dbReference type="Pfam" id="PF00986"/>
    </source>
</evidence>
<evidence type="ECO:0000256" key="2">
    <source>
        <dbReference type="ARBA" id="ARBA00010708"/>
    </source>
</evidence>
<feature type="domain" description="DNA gyrase subunit B insert" evidence="9">
    <location>
        <begin position="3"/>
        <end position="150"/>
    </location>
</feature>
<dbReference type="EMBL" id="CABR01000011">
    <property type="protein sequence ID" value="CBI09211.1"/>
    <property type="molecule type" value="Genomic_DNA"/>
</dbReference>
<dbReference type="InterPro" id="IPR013760">
    <property type="entry name" value="Topo_IIA-like_dom_sf"/>
</dbReference>
<dbReference type="GO" id="GO:0005524">
    <property type="term" value="F:ATP binding"/>
    <property type="evidence" value="ECO:0007669"/>
    <property type="project" value="UniProtKB-KW"/>
</dbReference>
<dbReference type="PANTHER" id="PTHR45866:SF1">
    <property type="entry name" value="DNA GYRASE SUBUNIT B, MITOCHONDRIAL"/>
    <property type="match status" value="1"/>
</dbReference>
<keyword evidence="3" id="KW-0547">Nucleotide-binding</keyword>
<dbReference type="InterPro" id="IPR000565">
    <property type="entry name" value="Topo_IIA_B"/>
</dbReference>
<name>E6QPP0_9ZZZZ</name>
<dbReference type="InterPro" id="IPR041423">
    <property type="entry name" value="GyrB_insert"/>
</dbReference>
<evidence type="ECO:0000256" key="1">
    <source>
        <dbReference type="ARBA" id="ARBA00000185"/>
    </source>
</evidence>
<dbReference type="GO" id="GO:0006265">
    <property type="term" value="P:DNA topological change"/>
    <property type="evidence" value="ECO:0007669"/>
    <property type="project" value="InterPro"/>
</dbReference>
<keyword evidence="7 10" id="KW-0413">Isomerase</keyword>
<evidence type="ECO:0000256" key="4">
    <source>
        <dbReference type="ARBA" id="ARBA00022840"/>
    </source>
</evidence>
<proteinExistence type="inferred from homology"/>